<gene>
    <name evidence="2" type="ORF">PLOB_00030499</name>
</gene>
<dbReference type="EMBL" id="CALNXK010000039">
    <property type="protein sequence ID" value="CAH3124286.1"/>
    <property type="molecule type" value="Genomic_DNA"/>
</dbReference>
<sequence length="150" mass="16969">MTTNTRVIADASPVGLGAVLVQESFNYRVCFVSSRNNIADALSRLTKIPASQGYIQDEEYVREVTLLPVALRIEETEEASTQDEDLRVVHAHLQSAHKARDPLEKEEPTEMDVVWLNIIIELFREIYSPGTSRENRSSHRRTEGPQTGNF</sequence>
<evidence type="ECO:0000313" key="3">
    <source>
        <dbReference type="Proteomes" id="UP001159405"/>
    </source>
</evidence>
<comment type="caution">
    <text evidence="2">The sequence shown here is derived from an EMBL/GenBank/DDBJ whole genome shotgun (WGS) entry which is preliminary data.</text>
</comment>
<evidence type="ECO:0000256" key="1">
    <source>
        <dbReference type="SAM" id="MobiDB-lite"/>
    </source>
</evidence>
<feature type="region of interest" description="Disordered" evidence="1">
    <location>
        <begin position="130"/>
        <end position="150"/>
    </location>
</feature>
<dbReference type="Proteomes" id="UP001159405">
    <property type="component" value="Unassembled WGS sequence"/>
</dbReference>
<evidence type="ECO:0008006" key="4">
    <source>
        <dbReference type="Google" id="ProtNLM"/>
    </source>
</evidence>
<feature type="compositionally biased region" description="Basic and acidic residues" evidence="1">
    <location>
        <begin position="133"/>
        <end position="143"/>
    </location>
</feature>
<protein>
    <recommendedName>
        <fullName evidence="4">Reverse transcriptase/retrotransposon-derived protein RNase H-like domain-containing protein</fullName>
    </recommendedName>
</protein>
<evidence type="ECO:0000313" key="2">
    <source>
        <dbReference type="EMBL" id="CAH3124286.1"/>
    </source>
</evidence>
<accession>A0ABN8NXK0</accession>
<name>A0ABN8NXK0_9CNID</name>
<keyword evidence="3" id="KW-1185">Reference proteome</keyword>
<proteinExistence type="predicted"/>
<organism evidence="2 3">
    <name type="scientific">Porites lobata</name>
    <dbReference type="NCBI Taxonomy" id="104759"/>
    <lineage>
        <taxon>Eukaryota</taxon>
        <taxon>Metazoa</taxon>
        <taxon>Cnidaria</taxon>
        <taxon>Anthozoa</taxon>
        <taxon>Hexacorallia</taxon>
        <taxon>Scleractinia</taxon>
        <taxon>Fungiina</taxon>
        <taxon>Poritidae</taxon>
        <taxon>Porites</taxon>
    </lineage>
</organism>
<reference evidence="2 3" key="1">
    <citation type="submission" date="2022-05" db="EMBL/GenBank/DDBJ databases">
        <authorList>
            <consortium name="Genoscope - CEA"/>
            <person name="William W."/>
        </authorList>
    </citation>
    <scope>NUCLEOTIDE SEQUENCE [LARGE SCALE GENOMIC DNA]</scope>
</reference>